<dbReference type="EMBL" id="CM002288">
    <property type="protein sequence ID" value="ESW32612.1"/>
    <property type="molecule type" value="Genomic_DNA"/>
</dbReference>
<organism evidence="1 2">
    <name type="scientific">Phaseolus vulgaris</name>
    <name type="common">Kidney bean</name>
    <name type="synonym">French bean</name>
    <dbReference type="NCBI Taxonomy" id="3885"/>
    <lineage>
        <taxon>Eukaryota</taxon>
        <taxon>Viridiplantae</taxon>
        <taxon>Streptophyta</taxon>
        <taxon>Embryophyta</taxon>
        <taxon>Tracheophyta</taxon>
        <taxon>Spermatophyta</taxon>
        <taxon>Magnoliopsida</taxon>
        <taxon>eudicotyledons</taxon>
        <taxon>Gunneridae</taxon>
        <taxon>Pentapetalae</taxon>
        <taxon>rosids</taxon>
        <taxon>fabids</taxon>
        <taxon>Fabales</taxon>
        <taxon>Fabaceae</taxon>
        <taxon>Papilionoideae</taxon>
        <taxon>50 kb inversion clade</taxon>
        <taxon>NPAAA clade</taxon>
        <taxon>indigoferoid/millettioid clade</taxon>
        <taxon>Phaseoleae</taxon>
        <taxon>Phaseolus</taxon>
    </lineage>
</organism>
<sequence length="91" mass="10866">MGSARTMHEPKLIELKDLRRLLPWNTPSLPLNKVGRRYMKVKEPIYRNGVRVYWQQVIEEDEEDQEEGLFKFFNTLFFSLIGSVVGKFFAW</sequence>
<dbReference type="OrthoDB" id="1176744at2759"/>
<reference evidence="2" key="1">
    <citation type="journal article" date="2014" name="Nat. Genet.">
        <title>A reference genome for common bean and genome-wide analysis of dual domestications.</title>
        <authorList>
            <person name="Schmutz J."/>
            <person name="McClean P.E."/>
            <person name="Mamidi S."/>
            <person name="Wu G.A."/>
            <person name="Cannon S.B."/>
            <person name="Grimwood J."/>
            <person name="Jenkins J."/>
            <person name="Shu S."/>
            <person name="Song Q."/>
            <person name="Chavarro C."/>
            <person name="Torres-Torres M."/>
            <person name="Geffroy V."/>
            <person name="Moghaddam S.M."/>
            <person name="Gao D."/>
            <person name="Abernathy B."/>
            <person name="Barry K."/>
            <person name="Blair M."/>
            <person name="Brick M.A."/>
            <person name="Chovatia M."/>
            <person name="Gepts P."/>
            <person name="Goodstein D.M."/>
            <person name="Gonzales M."/>
            <person name="Hellsten U."/>
            <person name="Hyten D.L."/>
            <person name="Jia G."/>
            <person name="Kelly J.D."/>
            <person name="Kudrna D."/>
            <person name="Lee R."/>
            <person name="Richard M.M."/>
            <person name="Miklas P.N."/>
            <person name="Osorno J.M."/>
            <person name="Rodrigues J."/>
            <person name="Thareau V."/>
            <person name="Urrea C.A."/>
            <person name="Wang M."/>
            <person name="Yu Y."/>
            <person name="Zhang M."/>
            <person name="Wing R.A."/>
            <person name="Cregan P.B."/>
            <person name="Rokhsar D.S."/>
            <person name="Jackson S.A."/>
        </authorList>
    </citation>
    <scope>NUCLEOTIDE SEQUENCE [LARGE SCALE GENOMIC DNA]</scope>
    <source>
        <strain evidence="2">cv. G19833</strain>
    </source>
</reference>
<accession>V7CQX5</accession>
<evidence type="ECO:0000313" key="2">
    <source>
        <dbReference type="Proteomes" id="UP000000226"/>
    </source>
</evidence>
<dbReference type="OMA" id="SARTMHE"/>
<keyword evidence="2" id="KW-1185">Reference proteome</keyword>
<dbReference type="Gramene" id="ESW32612">
    <property type="protein sequence ID" value="ESW32612"/>
    <property type="gene ID" value="PHAVU_001G002500g"/>
</dbReference>
<dbReference type="Proteomes" id="UP000000226">
    <property type="component" value="Chromosome 1"/>
</dbReference>
<evidence type="ECO:0000313" key="1">
    <source>
        <dbReference type="EMBL" id="ESW32612.1"/>
    </source>
</evidence>
<proteinExistence type="predicted"/>
<gene>
    <name evidence="1" type="ORF">PHAVU_001G002500g</name>
</gene>
<name>V7CQX5_PHAVU</name>
<protein>
    <submittedName>
        <fullName evidence="1">Uncharacterized protein</fullName>
    </submittedName>
</protein>
<dbReference type="AlphaFoldDB" id="V7CQX5"/>